<feature type="repeat" description="WD" evidence="1">
    <location>
        <begin position="607"/>
        <end position="637"/>
    </location>
</feature>
<sequence>MSLVTPNNPRMINSPWALRLTPSNSPYTRNSVVRSPIKSGRQDLGLSLKQVIGTTTVSSNGFDSLPIARSFAFTAGAAAVITTVDDDNQITQRFFRARPTAAPLNPSTSIYGPSTPTNSSIDVRTRTVASLRESSLGTSPFGSPIGEWGDSPGNKTWTARERVKAATCVAFSRDGKYLAVGETGYKPRVLVFATSQDAPSDIPLSSISDHTFGVKCIAFSPDSQYLASLGNTNDGFLYIWSINSRNGSTSLHASNKCTSNVLHMAWLGNNLITVGTRHVKIWRVEDMNRPSPSKGRQSDVNGILASPTNRTLPGRNCLLGALLEASFTSIVAVTSSKAIVSTESGEICILDDSEGTQRLTKIRDVGFGVVSMTLDLQNRLHIAGADKNFVSIAVADLITTQAPPHSPALSSLTAVVKVANIENSVVAMGPLNDSLAVLDGRHGIHLLQLTEVSEESSNEVAGLKLCAHGDAVSGVQPLSSSNIFNASFFTWSVDGVVLFWNHEGFCKGNITVPLEQIEGSADEVNELKVVRASIGVKFLVSGDKYGVLRIINGESKETIFEAKAHVGEITDVAIYEGARTFVACAGRDRMVQVFERKAENWNLLQTLDEHVGSVTGLLFSPNGDRLLSSSSDRTVVMREFVSREEDGMSFQAFLILRTITLKSSPISMVLDTDRDEALIVSTVDRNVHLYDLRNGRIINSFKVSDTEGGDPVVLSGLATIPLPARASILAGISSTDKSVRLYDDNGNLVCRDWGHTEGISGIALLTATEGPDESYSKRILVTVAVDGTIFVWNVDSRLPVQGDLSKSMDLLNLTPTNKDTIVNKPPLRRVLSHSEMARFQRSSTEDEMSTPTGSRSPRIRKRASKFSLAQAPKLEPSPMPTFRGNFTAEPSNRKPRNRSPSPPSPRNMQMSKSRRPSIDVRSRTKSSGDISSTGFGSLYSSTEQVCRTLKAYRKKLANSSDLLSIDMLRELERELGLTARAVGERAAKSKGVDEKMISNILEQYSERLVEMLDEKISASVARQVRQNSESGTGTPGEERSSESNSVAEATAGTESIVTPKGT</sequence>
<name>A0A9P4SBF8_9PEZI</name>
<dbReference type="EMBL" id="MU006094">
    <property type="protein sequence ID" value="KAF2839571.1"/>
    <property type="molecule type" value="Genomic_DNA"/>
</dbReference>
<dbReference type="SMART" id="SM00320">
    <property type="entry name" value="WD40"/>
    <property type="match status" value="8"/>
</dbReference>
<dbReference type="PANTHER" id="PTHR45589:SF1">
    <property type="entry name" value="WD REPEAT DOMAIN 62, ISOFORM G"/>
    <property type="match status" value="1"/>
</dbReference>
<dbReference type="Pfam" id="PF00400">
    <property type="entry name" value="WD40"/>
    <property type="match status" value="2"/>
</dbReference>
<feature type="region of interest" description="Disordered" evidence="2">
    <location>
        <begin position="134"/>
        <end position="153"/>
    </location>
</feature>
<evidence type="ECO:0000256" key="2">
    <source>
        <dbReference type="SAM" id="MobiDB-lite"/>
    </source>
</evidence>
<dbReference type="InterPro" id="IPR036322">
    <property type="entry name" value="WD40_repeat_dom_sf"/>
</dbReference>
<dbReference type="Proteomes" id="UP000799429">
    <property type="component" value="Unassembled WGS sequence"/>
</dbReference>
<comment type="caution">
    <text evidence="3">The sequence shown here is derived from an EMBL/GenBank/DDBJ whole genome shotgun (WGS) entry which is preliminary data.</text>
</comment>
<evidence type="ECO:0000256" key="1">
    <source>
        <dbReference type="PROSITE-ProRule" id="PRU00221"/>
    </source>
</evidence>
<feature type="compositionally biased region" description="Polar residues" evidence="2">
    <location>
        <begin position="925"/>
        <end position="937"/>
    </location>
</feature>
<accession>A0A9P4SBF8</accession>
<dbReference type="Gene3D" id="2.130.10.10">
    <property type="entry name" value="YVTN repeat-like/Quinoprotein amine dehydrogenase"/>
    <property type="match status" value="3"/>
</dbReference>
<feature type="compositionally biased region" description="Polar residues" evidence="2">
    <location>
        <begin position="1042"/>
        <end position="1062"/>
    </location>
</feature>
<dbReference type="PROSITE" id="PS50082">
    <property type="entry name" value="WD_REPEATS_2"/>
    <property type="match status" value="1"/>
</dbReference>
<dbReference type="InterPro" id="IPR015943">
    <property type="entry name" value="WD40/YVTN_repeat-like_dom_sf"/>
</dbReference>
<organism evidence="3 4">
    <name type="scientific">Patellaria atrata CBS 101060</name>
    <dbReference type="NCBI Taxonomy" id="1346257"/>
    <lineage>
        <taxon>Eukaryota</taxon>
        <taxon>Fungi</taxon>
        <taxon>Dikarya</taxon>
        <taxon>Ascomycota</taxon>
        <taxon>Pezizomycotina</taxon>
        <taxon>Dothideomycetes</taxon>
        <taxon>Dothideomycetes incertae sedis</taxon>
        <taxon>Patellariales</taxon>
        <taxon>Patellariaceae</taxon>
        <taxon>Patellaria</taxon>
    </lineage>
</organism>
<gene>
    <name evidence="3" type="ORF">M501DRAFT_1056920</name>
</gene>
<protein>
    <submittedName>
        <fullName evidence="3">WD40 repeat-like protein</fullName>
    </submittedName>
</protein>
<dbReference type="InterPro" id="IPR001680">
    <property type="entry name" value="WD40_rpt"/>
</dbReference>
<dbReference type="PANTHER" id="PTHR45589">
    <property type="entry name" value="WD REPEAT DOMAIN 62, ISOFORM G"/>
    <property type="match status" value="1"/>
</dbReference>
<dbReference type="SUPFAM" id="SSF50978">
    <property type="entry name" value="WD40 repeat-like"/>
    <property type="match status" value="2"/>
</dbReference>
<evidence type="ECO:0000313" key="3">
    <source>
        <dbReference type="EMBL" id="KAF2839571.1"/>
    </source>
</evidence>
<evidence type="ECO:0000313" key="4">
    <source>
        <dbReference type="Proteomes" id="UP000799429"/>
    </source>
</evidence>
<feature type="region of interest" description="Disordered" evidence="2">
    <location>
        <begin position="816"/>
        <end position="937"/>
    </location>
</feature>
<proteinExistence type="predicted"/>
<dbReference type="OrthoDB" id="6252103at2759"/>
<feature type="region of interest" description="Disordered" evidence="2">
    <location>
        <begin position="1020"/>
        <end position="1062"/>
    </location>
</feature>
<keyword evidence="1" id="KW-0853">WD repeat</keyword>
<dbReference type="AlphaFoldDB" id="A0A9P4SBF8"/>
<dbReference type="InterPro" id="IPR052779">
    <property type="entry name" value="WDR62"/>
</dbReference>
<keyword evidence="4" id="KW-1185">Reference proteome</keyword>
<reference evidence="3" key="1">
    <citation type="journal article" date="2020" name="Stud. Mycol.">
        <title>101 Dothideomycetes genomes: a test case for predicting lifestyles and emergence of pathogens.</title>
        <authorList>
            <person name="Haridas S."/>
            <person name="Albert R."/>
            <person name="Binder M."/>
            <person name="Bloem J."/>
            <person name="Labutti K."/>
            <person name="Salamov A."/>
            <person name="Andreopoulos B."/>
            <person name="Baker S."/>
            <person name="Barry K."/>
            <person name="Bills G."/>
            <person name="Bluhm B."/>
            <person name="Cannon C."/>
            <person name="Castanera R."/>
            <person name="Culley D."/>
            <person name="Daum C."/>
            <person name="Ezra D."/>
            <person name="Gonzalez J."/>
            <person name="Henrissat B."/>
            <person name="Kuo A."/>
            <person name="Liang C."/>
            <person name="Lipzen A."/>
            <person name="Lutzoni F."/>
            <person name="Magnuson J."/>
            <person name="Mondo S."/>
            <person name="Nolan M."/>
            <person name="Ohm R."/>
            <person name="Pangilinan J."/>
            <person name="Park H.-J."/>
            <person name="Ramirez L."/>
            <person name="Alfaro M."/>
            <person name="Sun H."/>
            <person name="Tritt A."/>
            <person name="Yoshinaga Y."/>
            <person name="Zwiers L.-H."/>
            <person name="Turgeon B."/>
            <person name="Goodwin S."/>
            <person name="Spatafora J."/>
            <person name="Crous P."/>
            <person name="Grigoriev I."/>
        </authorList>
    </citation>
    <scope>NUCLEOTIDE SEQUENCE</scope>
    <source>
        <strain evidence="3">CBS 101060</strain>
    </source>
</reference>